<dbReference type="EMBL" id="QFQD01000030">
    <property type="protein sequence ID" value="PZQ82664.1"/>
    <property type="molecule type" value="Genomic_DNA"/>
</dbReference>
<reference evidence="1 2" key="1">
    <citation type="submission" date="2017-08" db="EMBL/GenBank/DDBJ databases">
        <title>Infants hospitalized years apart are colonized by the same room-sourced microbial strains.</title>
        <authorList>
            <person name="Brooks B."/>
            <person name="Olm M.R."/>
            <person name="Firek B.A."/>
            <person name="Baker R."/>
            <person name="Thomas B.C."/>
            <person name="Morowitz M.J."/>
            <person name="Banfield J.F."/>
        </authorList>
    </citation>
    <scope>NUCLEOTIDE SEQUENCE [LARGE SCALE GENOMIC DNA]</scope>
    <source>
        <strain evidence="1">S2_005_001_R2_27</strain>
    </source>
</reference>
<dbReference type="InterPro" id="IPR008018">
    <property type="entry name" value="Phage_tail_attach_FII"/>
</dbReference>
<dbReference type="Pfam" id="PF05354">
    <property type="entry name" value="Phage_attach"/>
    <property type="match status" value="1"/>
</dbReference>
<dbReference type="GO" id="GO:0019068">
    <property type="term" value="P:virion assembly"/>
    <property type="evidence" value="ECO:0007669"/>
    <property type="project" value="InterPro"/>
</dbReference>
<dbReference type="Proteomes" id="UP000248887">
    <property type="component" value="Unassembled WGS sequence"/>
</dbReference>
<protein>
    <recommendedName>
        <fullName evidence="3">Head-tail adaptor protein</fullName>
    </recommendedName>
</protein>
<comment type="caution">
    <text evidence="1">The sequence shown here is derived from an EMBL/GenBank/DDBJ whole genome shotgun (WGS) entry which is preliminary data.</text>
</comment>
<evidence type="ECO:0008006" key="3">
    <source>
        <dbReference type="Google" id="ProtNLM"/>
    </source>
</evidence>
<dbReference type="AlphaFoldDB" id="A0A2W5R1E2"/>
<proteinExistence type="predicted"/>
<accession>A0A2W5R1E2</accession>
<evidence type="ECO:0000313" key="1">
    <source>
        <dbReference type="EMBL" id="PZQ82664.1"/>
    </source>
</evidence>
<name>A0A2W5R1E2_ANCNO</name>
<sequence length="120" mass="13575">MPSSFERANDRIFARLGDIAEYREQGCGVGVPVRIVLRRPDMMLDGYEDTRLRRPTTIVEVRCNECPRARAGDTFTLINNDQSARPDPTTGREQVYLIDGAPARSDDRTLWICGCREVGE</sequence>
<organism evidence="1 2">
    <name type="scientific">Ancylobacter novellus</name>
    <name type="common">Thiobacillus novellus</name>
    <dbReference type="NCBI Taxonomy" id="921"/>
    <lineage>
        <taxon>Bacteria</taxon>
        <taxon>Pseudomonadati</taxon>
        <taxon>Pseudomonadota</taxon>
        <taxon>Alphaproteobacteria</taxon>
        <taxon>Hyphomicrobiales</taxon>
        <taxon>Xanthobacteraceae</taxon>
        <taxon>Ancylobacter</taxon>
    </lineage>
</organism>
<evidence type="ECO:0000313" key="2">
    <source>
        <dbReference type="Proteomes" id="UP000248887"/>
    </source>
</evidence>
<gene>
    <name evidence="1" type="ORF">DI549_10815</name>
</gene>